<keyword evidence="2" id="KW-1185">Reference proteome</keyword>
<dbReference type="GeneID" id="28823063"/>
<proteinExistence type="predicted"/>
<protein>
    <submittedName>
        <fullName evidence="1">Uncharacterized protein</fullName>
    </submittedName>
</protein>
<organism evidence="1 2">
    <name type="scientific">Mollisia scopiformis</name>
    <name type="common">Conifer needle endophyte fungus</name>
    <name type="synonym">Phialocephala scopiformis</name>
    <dbReference type="NCBI Taxonomy" id="149040"/>
    <lineage>
        <taxon>Eukaryota</taxon>
        <taxon>Fungi</taxon>
        <taxon>Dikarya</taxon>
        <taxon>Ascomycota</taxon>
        <taxon>Pezizomycotina</taxon>
        <taxon>Leotiomycetes</taxon>
        <taxon>Helotiales</taxon>
        <taxon>Mollisiaceae</taxon>
        <taxon>Mollisia</taxon>
    </lineage>
</organism>
<dbReference type="InParanoid" id="A0A194WZA3"/>
<evidence type="ECO:0000313" key="2">
    <source>
        <dbReference type="Proteomes" id="UP000070700"/>
    </source>
</evidence>
<dbReference type="OrthoDB" id="10617380at2759"/>
<evidence type="ECO:0000313" key="1">
    <source>
        <dbReference type="EMBL" id="KUJ13039.1"/>
    </source>
</evidence>
<accession>A0A194WZA3</accession>
<dbReference type="RefSeq" id="XP_018067394.1">
    <property type="nucleotide sequence ID" value="XM_018213337.1"/>
</dbReference>
<name>A0A194WZA3_MOLSC</name>
<dbReference type="AlphaFoldDB" id="A0A194WZA3"/>
<dbReference type="EMBL" id="KQ947423">
    <property type="protein sequence ID" value="KUJ13039.1"/>
    <property type="molecule type" value="Genomic_DNA"/>
</dbReference>
<dbReference type="Proteomes" id="UP000070700">
    <property type="component" value="Unassembled WGS sequence"/>
</dbReference>
<dbReference type="KEGG" id="psco:LY89DRAFT_673138"/>
<sequence length="134" mass="15577">MSSVKVIWSQIPKDERRKKLANAHIEKKNKLDEAEADKGDLDIERQRGGMVNENRVADLERAIIVYGNEAFLLDLTLKIYDLTCKTTKTPDDKQRLTDFWRELDNRASKPQKLKDDLNLDKLWEQLKLDSGYTG</sequence>
<reference evidence="1 2" key="1">
    <citation type="submission" date="2015-10" db="EMBL/GenBank/DDBJ databases">
        <title>Full genome of DAOMC 229536 Phialocephala scopiformis, a fungal endophyte of spruce producing the potent anti-insectan compound rugulosin.</title>
        <authorList>
            <consortium name="DOE Joint Genome Institute"/>
            <person name="Walker A.K."/>
            <person name="Frasz S.L."/>
            <person name="Seifert K.A."/>
            <person name="Miller J.D."/>
            <person name="Mondo S.J."/>
            <person name="Labutti K."/>
            <person name="Lipzen A."/>
            <person name="Dockter R."/>
            <person name="Kennedy M."/>
            <person name="Grigoriev I.V."/>
            <person name="Spatafora J.W."/>
        </authorList>
    </citation>
    <scope>NUCLEOTIDE SEQUENCE [LARGE SCALE GENOMIC DNA]</scope>
    <source>
        <strain evidence="1 2">CBS 120377</strain>
    </source>
</reference>
<gene>
    <name evidence="1" type="ORF">LY89DRAFT_673138</name>
</gene>